<dbReference type="STRING" id="1077974.GOEFS_121_00110"/>
<keyword evidence="3" id="KW-1185">Reference proteome</keyword>
<gene>
    <name evidence="2" type="ORF">GOEFS_121_00110</name>
</gene>
<dbReference type="RefSeq" id="WP_007319944.1">
    <property type="nucleotide sequence ID" value="NZ_BAEH01000121.1"/>
</dbReference>
<dbReference type="EMBL" id="BAEH01000121">
    <property type="protein sequence ID" value="GAB20609.1"/>
    <property type="molecule type" value="Genomic_DNA"/>
</dbReference>
<protein>
    <recommendedName>
        <fullName evidence="1">Thoeris protein ThsB TIR-like domain-containing protein</fullName>
    </recommendedName>
</protein>
<name>H0R6A8_9ACTN</name>
<dbReference type="OrthoDB" id="9811746at2"/>
<accession>H0R6A8</accession>
<dbReference type="Gene3D" id="3.40.50.11200">
    <property type="match status" value="1"/>
</dbReference>
<organism evidence="2 3">
    <name type="scientific">Gordonia effusa NBRC 100432</name>
    <dbReference type="NCBI Taxonomy" id="1077974"/>
    <lineage>
        <taxon>Bacteria</taxon>
        <taxon>Bacillati</taxon>
        <taxon>Actinomycetota</taxon>
        <taxon>Actinomycetes</taxon>
        <taxon>Mycobacteriales</taxon>
        <taxon>Gordoniaceae</taxon>
        <taxon>Gordonia</taxon>
    </lineage>
</organism>
<dbReference type="Pfam" id="PF08937">
    <property type="entry name" value="ThsB_TIR"/>
    <property type="match status" value="1"/>
</dbReference>
<dbReference type="AlphaFoldDB" id="H0R6A8"/>
<dbReference type="Proteomes" id="UP000035034">
    <property type="component" value="Unassembled WGS sequence"/>
</dbReference>
<dbReference type="InterPro" id="IPR015032">
    <property type="entry name" value="ThsB__TIR-like_domain"/>
</dbReference>
<proteinExistence type="predicted"/>
<sequence length="183" mass="20601">MSLLATKTRRKCFISYHHDDESEVQDFIETFDHSNDVLIARGIGASMSGDIINSTIEDYIKSKIREKYLRDTTVTIVLVGRNTWGRKFVDWEIAASLRNTSTATASGLMAITLPSAADYYDKKLPARVDDNVAGAEGRDGYARWWQYPTSTESLAQLIEIAYDARTSRAGLRDNTRALRLRNA</sequence>
<feature type="domain" description="Thoeris protein ThsB TIR-like" evidence="1">
    <location>
        <begin position="13"/>
        <end position="117"/>
    </location>
</feature>
<evidence type="ECO:0000313" key="3">
    <source>
        <dbReference type="Proteomes" id="UP000035034"/>
    </source>
</evidence>
<evidence type="ECO:0000313" key="2">
    <source>
        <dbReference type="EMBL" id="GAB20609.1"/>
    </source>
</evidence>
<comment type="caution">
    <text evidence="2">The sequence shown here is derived from an EMBL/GenBank/DDBJ whole genome shotgun (WGS) entry which is preliminary data.</text>
</comment>
<evidence type="ECO:0000259" key="1">
    <source>
        <dbReference type="Pfam" id="PF08937"/>
    </source>
</evidence>
<dbReference type="eggNOG" id="ENOG5030DRP">
    <property type="taxonomic scope" value="Bacteria"/>
</dbReference>
<reference evidence="2 3" key="1">
    <citation type="submission" date="2011-12" db="EMBL/GenBank/DDBJ databases">
        <title>Whole genome shotgun sequence of Gordonia effusa NBRC 100432.</title>
        <authorList>
            <person name="Yoshida I."/>
            <person name="Takarada H."/>
            <person name="Hosoyama A."/>
            <person name="Tsuchikane K."/>
            <person name="Katsumata H."/>
            <person name="Yamazaki S."/>
            <person name="Fujita N."/>
        </authorList>
    </citation>
    <scope>NUCLEOTIDE SEQUENCE [LARGE SCALE GENOMIC DNA]</scope>
    <source>
        <strain evidence="2 3">NBRC 100432</strain>
    </source>
</reference>